<name>A0A9D9DFA5_9PROT</name>
<feature type="non-terminal residue" evidence="1">
    <location>
        <position position="1"/>
    </location>
</feature>
<organism evidence="1 2">
    <name type="scientific">Candidatus Enterousia avistercoris</name>
    <dbReference type="NCBI Taxonomy" id="2840788"/>
    <lineage>
        <taxon>Bacteria</taxon>
        <taxon>Pseudomonadati</taxon>
        <taxon>Pseudomonadota</taxon>
        <taxon>Alphaproteobacteria</taxon>
        <taxon>Candidatus Enterousia</taxon>
    </lineage>
</organism>
<gene>
    <name evidence="1" type="ORF">IAC69_02405</name>
</gene>
<evidence type="ECO:0000313" key="1">
    <source>
        <dbReference type="EMBL" id="MBO8425311.1"/>
    </source>
</evidence>
<reference evidence="1" key="1">
    <citation type="submission" date="2020-10" db="EMBL/GenBank/DDBJ databases">
        <authorList>
            <person name="Gilroy R."/>
        </authorList>
    </citation>
    <scope>NUCLEOTIDE SEQUENCE</scope>
    <source>
        <strain evidence="1">8207</strain>
    </source>
</reference>
<proteinExistence type="predicted"/>
<accession>A0A9D9DFA5</accession>
<evidence type="ECO:0000313" key="2">
    <source>
        <dbReference type="Proteomes" id="UP000823630"/>
    </source>
</evidence>
<reference evidence="1" key="2">
    <citation type="journal article" date="2021" name="PeerJ">
        <title>Extensive microbial diversity within the chicken gut microbiome revealed by metagenomics and culture.</title>
        <authorList>
            <person name="Gilroy R."/>
            <person name="Ravi A."/>
            <person name="Getino M."/>
            <person name="Pursley I."/>
            <person name="Horton D.L."/>
            <person name="Alikhan N.F."/>
            <person name="Baker D."/>
            <person name="Gharbi K."/>
            <person name="Hall N."/>
            <person name="Watson M."/>
            <person name="Adriaenssens E.M."/>
            <person name="Foster-Nyarko E."/>
            <person name="Jarju S."/>
            <person name="Secka A."/>
            <person name="Antonio M."/>
            <person name="Oren A."/>
            <person name="Chaudhuri R.R."/>
            <person name="La Ragione R."/>
            <person name="Hildebrand F."/>
            <person name="Pallen M.J."/>
        </authorList>
    </citation>
    <scope>NUCLEOTIDE SEQUENCE</scope>
    <source>
        <strain evidence="1">8207</strain>
    </source>
</reference>
<comment type="caution">
    <text evidence="1">The sequence shown here is derived from an EMBL/GenBank/DDBJ whole genome shotgun (WGS) entry which is preliminary data.</text>
</comment>
<dbReference type="AlphaFoldDB" id="A0A9D9DFA5"/>
<dbReference type="Proteomes" id="UP000823630">
    <property type="component" value="Unassembled WGS sequence"/>
</dbReference>
<dbReference type="EMBL" id="JADINC010000036">
    <property type="protein sequence ID" value="MBO8425311.1"/>
    <property type="molecule type" value="Genomic_DNA"/>
</dbReference>
<sequence length="868" mass="94667">CSARANDFDQIRSQLDAAEDKLLDFSQRLLVVNMDAEDAAAISQATEGELAFHQDDTSASKKLLDEIADKLNTTFDTSNFDANLAPISLSLNIDAAFDNLDPLSGTSTTAKSGTDLYNAALPVCREMAMEVCANEQELSIAESGYQMLIEQDCTTVARAYETQKSQTREQIRESSALLDMSRLDDYQTRNSDDILTCKSKMLDLLTNTSVCGENMEKCLDISGQYIDPSTGEAILTPNLANLANLITRPTGNQTWTSAPGNEKFVSYLNSKKIFLESATENCQDIADTVWDQFIDDALAQIKLAQDKKLEEVRQSCTTLTAQCLSDAAETLEDFDSRALSIFGIEADKTAKQMCSDIQNACTALLNTVDTEQNWATGVTEIATDKTYETILSTCREIGRNCIVQSCKSISGNFGLCESIDTSVNRKSIINRTACWAEVRDCVASAGLESIDKITAQLIDNGTINTENGAFYDVLYGPDLDIAVTPNDSSCITNADKGNCIYDICANDCGYDTAKEEYTLLNTDRCRTCRLAERIWGNCEAAPSADLRLPDAHNKIKIIDNSDNDTLMSWFAKNTNTDDEIDSCRDTSCGPGYQAQYDPDTNTISCILATLLSGDNIQCPTDKFWRVNYGNTAIQNNCCITTDGAPGGRDVFGNCCNNTIFGGIGNLIWNTARGDAAKQYFAFTKSTYPEKAPDDIYFPEADTIEPGKSAEGITGAVGWTGGLCVPGMHAVTFVAAFKLKNPDTNPNYYGTDGDQMYLVCINEETTGLGATGENKGDPNDTNAAYYPRGNTITCPTKNGVAGHFLFINATQGRYITPLYEGTSTDKQSPTYPTAYYNGADTSSKCEQKQYGTWEGACVVPTPENYQVKY</sequence>
<protein>
    <submittedName>
        <fullName evidence="1">Uncharacterized protein</fullName>
    </submittedName>
</protein>